<dbReference type="InterPro" id="IPR050319">
    <property type="entry name" value="ABC_transp_ATP-bind"/>
</dbReference>
<evidence type="ECO:0000259" key="4">
    <source>
        <dbReference type="PROSITE" id="PS50893"/>
    </source>
</evidence>
<dbReference type="InterPro" id="IPR017871">
    <property type="entry name" value="ABC_transporter-like_CS"/>
</dbReference>
<dbReference type="Gene3D" id="3.40.50.300">
    <property type="entry name" value="P-loop containing nucleotide triphosphate hydrolases"/>
    <property type="match status" value="1"/>
</dbReference>
<keyword evidence="2" id="KW-0547">Nucleotide-binding</keyword>
<feature type="domain" description="ABC transporter" evidence="4">
    <location>
        <begin position="5"/>
        <end position="254"/>
    </location>
</feature>
<evidence type="ECO:0000256" key="1">
    <source>
        <dbReference type="ARBA" id="ARBA00022448"/>
    </source>
</evidence>
<keyword evidence="1" id="KW-0813">Transport</keyword>
<dbReference type="GO" id="GO:0016887">
    <property type="term" value="F:ATP hydrolysis activity"/>
    <property type="evidence" value="ECO:0007669"/>
    <property type="project" value="InterPro"/>
</dbReference>
<dbReference type="PROSITE" id="PS50893">
    <property type="entry name" value="ABC_TRANSPORTER_2"/>
    <property type="match status" value="1"/>
</dbReference>
<dbReference type="InterPro" id="IPR003593">
    <property type="entry name" value="AAA+_ATPase"/>
</dbReference>
<evidence type="ECO:0000313" key="5">
    <source>
        <dbReference type="EMBL" id="OUO56533.1"/>
    </source>
</evidence>
<reference evidence="6" key="1">
    <citation type="submission" date="2017-04" db="EMBL/GenBank/DDBJ databases">
        <title>Function of individual gut microbiota members based on whole genome sequencing of pure cultures obtained from chicken caecum.</title>
        <authorList>
            <person name="Medvecky M."/>
            <person name="Cejkova D."/>
            <person name="Polansky O."/>
            <person name="Karasova D."/>
            <person name="Kubasova T."/>
            <person name="Cizek A."/>
            <person name="Rychlik I."/>
        </authorList>
    </citation>
    <scope>NUCLEOTIDE SEQUENCE [LARGE SCALE GENOMIC DNA]</scope>
    <source>
        <strain evidence="6">An273</strain>
    </source>
</reference>
<evidence type="ECO:0000256" key="3">
    <source>
        <dbReference type="ARBA" id="ARBA00022840"/>
    </source>
</evidence>
<dbReference type="Pfam" id="PF08352">
    <property type="entry name" value="oligo_HPY"/>
    <property type="match status" value="1"/>
</dbReference>
<dbReference type="CDD" id="cd03257">
    <property type="entry name" value="ABC_NikE_OppD_transporters"/>
    <property type="match status" value="1"/>
</dbReference>
<proteinExistence type="predicted"/>
<comment type="caution">
    <text evidence="5">The sequence shown here is derived from an EMBL/GenBank/DDBJ whole genome shotgun (WGS) entry which is preliminary data.</text>
</comment>
<organism evidence="5 6">
    <name type="scientific">Candidatus Avelusimicrobium gallicola</name>
    <dbReference type="NCBI Taxonomy" id="2562704"/>
    <lineage>
        <taxon>Bacteria</taxon>
        <taxon>Pseudomonadati</taxon>
        <taxon>Elusimicrobiota</taxon>
        <taxon>Elusimicrobia</taxon>
        <taxon>Elusimicrobiales</taxon>
        <taxon>Elusimicrobiaceae</taxon>
        <taxon>Candidatus Avelusimicrobium</taxon>
    </lineage>
</organism>
<dbReference type="FunFam" id="3.40.50.300:FF:000016">
    <property type="entry name" value="Oligopeptide ABC transporter ATP-binding component"/>
    <property type="match status" value="1"/>
</dbReference>
<dbReference type="AlphaFoldDB" id="A0A1Y4DBK6"/>
<dbReference type="NCBIfam" id="TIGR01727">
    <property type="entry name" value="oligo_HPY"/>
    <property type="match status" value="1"/>
</dbReference>
<keyword evidence="6" id="KW-1185">Reference proteome</keyword>
<dbReference type="GO" id="GO:0055085">
    <property type="term" value="P:transmembrane transport"/>
    <property type="evidence" value="ECO:0007669"/>
    <property type="project" value="UniProtKB-ARBA"/>
</dbReference>
<protein>
    <recommendedName>
        <fullName evidence="4">ABC transporter domain-containing protein</fullName>
    </recommendedName>
</protein>
<dbReference type="SUPFAM" id="SSF52540">
    <property type="entry name" value="P-loop containing nucleoside triphosphate hydrolases"/>
    <property type="match status" value="1"/>
</dbReference>
<dbReference type="InterPro" id="IPR027417">
    <property type="entry name" value="P-loop_NTPase"/>
</dbReference>
<dbReference type="OrthoDB" id="9806285at2"/>
<accession>A0A1Y4DBK6</accession>
<name>A0A1Y4DBK6_9BACT</name>
<dbReference type="GO" id="GO:0015833">
    <property type="term" value="P:peptide transport"/>
    <property type="evidence" value="ECO:0007669"/>
    <property type="project" value="InterPro"/>
</dbReference>
<dbReference type="Pfam" id="PF00005">
    <property type="entry name" value="ABC_tran"/>
    <property type="match status" value="1"/>
</dbReference>
<dbReference type="RefSeq" id="WP_087288550.1">
    <property type="nucleotide sequence ID" value="NZ_NFJD01000003.1"/>
</dbReference>
<dbReference type="SMART" id="SM00382">
    <property type="entry name" value="AAA"/>
    <property type="match status" value="1"/>
</dbReference>
<dbReference type="PANTHER" id="PTHR43776">
    <property type="entry name" value="TRANSPORT ATP-BINDING PROTEIN"/>
    <property type="match status" value="1"/>
</dbReference>
<sequence length="325" mass="36517">MSVPVQITHLYKTYTRRRWIGKNWEKPVLKDISLTLEENHVLGLVGESGCGKSTLCKVLLGIEKPTSGQVLADGKDVAVLSKSEFKKLRRVMQVVYQDPYSSLDPRMTVRQILSEPLEIHGLKKEPRERDAFLKDLLAAVGLSDTQLERYPHEFSGGQRQRICIARALALDPKILVADEPVSALDVSVQAQILNLLKKIKTQRHLSMIFVTHDFAVARFLCDDIAVMYQGRIVEKAPAEELFLHPQHPYTRALLAAVPSVQRPRLHPEELAEAPGRTDWACPFAARCAYAQASCKSNRFELKEIFPRHACACGVLPFATEKKKSA</sequence>
<evidence type="ECO:0000256" key="2">
    <source>
        <dbReference type="ARBA" id="ARBA00022741"/>
    </source>
</evidence>
<keyword evidence="3" id="KW-0067">ATP-binding</keyword>
<dbReference type="Proteomes" id="UP000196368">
    <property type="component" value="Unassembled WGS sequence"/>
</dbReference>
<dbReference type="GO" id="GO:0005524">
    <property type="term" value="F:ATP binding"/>
    <property type="evidence" value="ECO:0007669"/>
    <property type="project" value="UniProtKB-KW"/>
</dbReference>
<evidence type="ECO:0000313" key="6">
    <source>
        <dbReference type="Proteomes" id="UP000196368"/>
    </source>
</evidence>
<dbReference type="EMBL" id="NFJD01000003">
    <property type="protein sequence ID" value="OUO56533.1"/>
    <property type="molecule type" value="Genomic_DNA"/>
</dbReference>
<dbReference type="PROSITE" id="PS00211">
    <property type="entry name" value="ABC_TRANSPORTER_1"/>
    <property type="match status" value="1"/>
</dbReference>
<gene>
    <name evidence="5" type="ORF">B5F75_04895</name>
</gene>
<dbReference type="InterPro" id="IPR013563">
    <property type="entry name" value="Oligopep_ABC_C"/>
</dbReference>
<dbReference type="InterPro" id="IPR003439">
    <property type="entry name" value="ABC_transporter-like_ATP-bd"/>
</dbReference>